<protein>
    <recommendedName>
        <fullName evidence="2">ABC-three component systems C-terminal domain-containing protein</fullName>
    </recommendedName>
</protein>
<evidence type="ECO:0000259" key="2">
    <source>
        <dbReference type="Pfam" id="PF20275"/>
    </source>
</evidence>
<accession>A0A4R2PQH5</accession>
<dbReference type="Proteomes" id="UP000294835">
    <property type="component" value="Unassembled WGS sequence"/>
</dbReference>
<dbReference type="OrthoDB" id="596297at2"/>
<dbReference type="Pfam" id="PF20275">
    <property type="entry name" value="CTD10"/>
    <property type="match status" value="1"/>
</dbReference>
<name>A0A4R2PQH5_9RHOB</name>
<organism evidence="3 4">
    <name type="scientific">Rhodovulum marinum</name>
    <dbReference type="NCBI Taxonomy" id="320662"/>
    <lineage>
        <taxon>Bacteria</taxon>
        <taxon>Pseudomonadati</taxon>
        <taxon>Pseudomonadota</taxon>
        <taxon>Alphaproteobacteria</taxon>
        <taxon>Rhodobacterales</taxon>
        <taxon>Paracoccaceae</taxon>
        <taxon>Rhodovulum</taxon>
    </lineage>
</organism>
<reference evidence="3 4" key="1">
    <citation type="submission" date="2019-03" db="EMBL/GenBank/DDBJ databases">
        <title>Genomic Encyclopedia of Type Strains, Phase IV (KMG-IV): sequencing the most valuable type-strain genomes for metagenomic binning, comparative biology and taxonomic classification.</title>
        <authorList>
            <person name="Goeker M."/>
        </authorList>
    </citation>
    <scope>NUCLEOTIDE SEQUENCE [LARGE SCALE GENOMIC DNA]</scope>
    <source>
        <strain evidence="3 4">DSM 18063</strain>
    </source>
</reference>
<dbReference type="EMBL" id="SLXP01000022">
    <property type="protein sequence ID" value="TCP38063.1"/>
    <property type="molecule type" value="Genomic_DNA"/>
</dbReference>
<evidence type="ECO:0000256" key="1">
    <source>
        <dbReference type="SAM" id="MobiDB-lite"/>
    </source>
</evidence>
<dbReference type="RefSeq" id="WP_132466247.1">
    <property type="nucleotide sequence ID" value="NZ_SLXP01000022.1"/>
</dbReference>
<evidence type="ECO:0000313" key="3">
    <source>
        <dbReference type="EMBL" id="TCP38063.1"/>
    </source>
</evidence>
<evidence type="ECO:0000313" key="4">
    <source>
        <dbReference type="Proteomes" id="UP000294835"/>
    </source>
</evidence>
<proteinExistence type="predicted"/>
<keyword evidence="4" id="KW-1185">Reference proteome</keyword>
<comment type="caution">
    <text evidence="3">The sequence shown here is derived from an EMBL/GenBank/DDBJ whole genome shotgun (WGS) entry which is preliminary data.</text>
</comment>
<dbReference type="InterPro" id="IPR046919">
    <property type="entry name" value="ABC-3C_CTD10"/>
</dbReference>
<dbReference type="AlphaFoldDB" id="A0A4R2PQH5"/>
<sequence>MDPITDAFYAKDFRIAFLMKKGAAFQDWFAELAGHAFGSDFEAVRTYGNQGDWKCDGRRLSTGTIFQCYGPEAASDQNTIAKIDADLTGAVERWPDFIKGWVFVHNDPRGVPPAVAAHLDAKRAEYPDLEIEIWLEPELLGLFGMMAPDAKRQMFGIAPTQGTVHLISLYDLEPVISALESRDPDPSDDVPPPPSAQKLEKNSLSDEASALLRFGRLKVRLVETYFAKNVRVELGEKIAEAFRDRYAELQALELSGDQILSYLQQFAGVSGEPKRQAAAMAVLAYFFDRCDIFEDPDEEAVGT</sequence>
<feature type="region of interest" description="Disordered" evidence="1">
    <location>
        <begin position="180"/>
        <end position="202"/>
    </location>
</feature>
<feature type="domain" description="ABC-three component systems C-terminal" evidence="2">
    <location>
        <begin position="171"/>
        <end position="294"/>
    </location>
</feature>
<gene>
    <name evidence="3" type="ORF">EV662_1227</name>
</gene>